<dbReference type="AlphaFoldDB" id="A0A0L8LSB1"/>
<dbReference type="Proteomes" id="UP000037251">
    <property type="component" value="Unassembled WGS sequence"/>
</dbReference>
<evidence type="ECO:0000313" key="3">
    <source>
        <dbReference type="EMBL" id="KOG40965.1"/>
    </source>
</evidence>
<evidence type="ECO:0000313" key="4">
    <source>
        <dbReference type="Proteomes" id="UP000037251"/>
    </source>
</evidence>
<dbReference type="InterPro" id="IPR036086">
    <property type="entry name" value="ParB/Sulfiredoxin_sf"/>
</dbReference>
<feature type="non-terminal residue" evidence="3">
    <location>
        <position position="283"/>
    </location>
</feature>
<protein>
    <recommendedName>
        <fullName evidence="2">ParB-like N-terminal domain-containing protein</fullName>
    </recommendedName>
</protein>
<dbReference type="eggNOG" id="COG1475">
    <property type="taxonomic scope" value="Bacteria"/>
</dbReference>
<comment type="caution">
    <text evidence="3">The sequence shown here is derived from an EMBL/GenBank/DDBJ whole genome shotgun (WGS) entry which is preliminary data.</text>
</comment>
<evidence type="ECO:0000259" key="2">
    <source>
        <dbReference type="SMART" id="SM00470"/>
    </source>
</evidence>
<evidence type="ECO:0000256" key="1">
    <source>
        <dbReference type="SAM" id="MobiDB-lite"/>
    </source>
</evidence>
<proteinExistence type="predicted"/>
<feature type="compositionally biased region" description="Basic and acidic residues" evidence="1">
    <location>
        <begin position="187"/>
        <end position="198"/>
    </location>
</feature>
<name>A0A0L8LSB1_9ACTN</name>
<organism evidence="3 4">
    <name type="scientific">Streptomyces resistomycificus</name>
    <dbReference type="NCBI Taxonomy" id="67356"/>
    <lineage>
        <taxon>Bacteria</taxon>
        <taxon>Bacillati</taxon>
        <taxon>Actinomycetota</taxon>
        <taxon>Actinomycetes</taxon>
        <taxon>Kitasatosporales</taxon>
        <taxon>Streptomycetaceae</taxon>
        <taxon>Streptomyces</taxon>
        <taxon>Streptomyces aurantiacus group</taxon>
    </lineage>
</organism>
<dbReference type="STRING" id="67356.AQJ84_39415"/>
<gene>
    <name evidence="3" type="ORF">ADK37_07060</name>
</gene>
<sequence>MAVGALVAGDSPRLNGESAQHVRMLARLGDVLPPVVVHRETMRVVDGMHRLRAAQLRGEQTIAVEYFEGGEVDVFALSVRLNIAHGLPLSREDRTAAAGRLLETFPFWSNRRIAVNAGLSASTVASLRRRSAGPGGQLGARVGRDGRVRPLRAAEGRLRASRVIADNPRASLREIAQQAGIAAATAKDVRDRMRRGQDPVRPPAAARPGGHDIPPAGPAAVGPALAGMRKDPALRTDAGRMLLQLLSAHCIGDDAQWERLLAGVPEHRKDTLAQAARHCADAW</sequence>
<dbReference type="EMBL" id="LGUS01000046">
    <property type="protein sequence ID" value="KOG40965.1"/>
    <property type="molecule type" value="Genomic_DNA"/>
</dbReference>
<feature type="region of interest" description="Disordered" evidence="1">
    <location>
        <begin position="186"/>
        <end position="224"/>
    </location>
</feature>
<reference evidence="4" key="1">
    <citation type="submission" date="2015-07" db="EMBL/GenBank/DDBJ databases">
        <authorList>
            <person name="Ju K.-S."/>
            <person name="Doroghazi J.R."/>
            <person name="Metcalf W.W."/>
        </authorList>
    </citation>
    <scope>NUCLEOTIDE SEQUENCE [LARGE SCALE GENOMIC DNA]</scope>
    <source>
        <strain evidence="4">NRRL 2290</strain>
    </source>
</reference>
<dbReference type="InterPro" id="IPR003115">
    <property type="entry name" value="ParB_N"/>
</dbReference>
<dbReference type="SMART" id="SM00470">
    <property type="entry name" value="ParB"/>
    <property type="match status" value="1"/>
</dbReference>
<dbReference type="SUPFAM" id="SSF110849">
    <property type="entry name" value="ParB/Sulfiredoxin"/>
    <property type="match status" value="1"/>
</dbReference>
<feature type="domain" description="ParB-like N-terminal" evidence="2">
    <location>
        <begin position="2"/>
        <end position="83"/>
    </location>
</feature>
<dbReference type="PATRIC" id="fig|67356.5.peg.1545"/>
<keyword evidence="4" id="KW-1185">Reference proteome</keyword>
<accession>A0A0L8LSB1</accession>